<evidence type="ECO:0000256" key="1">
    <source>
        <dbReference type="ARBA" id="ARBA00001974"/>
    </source>
</evidence>
<dbReference type="Gene3D" id="3.30.9.10">
    <property type="entry name" value="D-Amino Acid Oxidase, subunit A, domain 2"/>
    <property type="match status" value="1"/>
</dbReference>
<evidence type="ECO:0000259" key="9">
    <source>
        <dbReference type="Pfam" id="PF01266"/>
    </source>
</evidence>
<keyword evidence="3" id="KW-0285">Flavoprotein</keyword>
<evidence type="ECO:0000256" key="5">
    <source>
        <dbReference type="ARBA" id="ARBA00023002"/>
    </source>
</evidence>
<evidence type="ECO:0000256" key="2">
    <source>
        <dbReference type="ARBA" id="ARBA00006730"/>
    </source>
</evidence>
<dbReference type="PANTHER" id="PTHR11530">
    <property type="entry name" value="D-AMINO ACID OXIDASE"/>
    <property type="match status" value="1"/>
</dbReference>
<evidence type="ECO:0000256" key="3">
    <source>
        <dbReference type="ARBA" id="ARBA00022630"/>
    </source>
</evidence>
<dbReference type="Proteomes" id="UP000537130">
    <property type="component" value="Unassembled WGS sequence"/>
</dbReference>
<reference evidence="10 11" key="1">
    <citation type="submission" date="2020-08" db="EMBL/GenBank/DDBJ databases">
        <title>Genomic Encyclopedia of Type Strains, Phase III (KMG-III): the genomes of soil and plant-associated and newly described type strains.</title>
        <authorList>
            <person name="Whitman W."/>
        </authorList>
    </citation>
    <scope>NUCLEOTIDE SEQUENCE [LARGE SCALE GENOMIC DNA]</scope>
    <source>
        <strain evidence="10 11">CECT 8654</strain>
    </source>
</reference>
<evidence type="ECO:0000256" key="7">
    <source>
        <dbReference type="ARBA" id="ARBA00039751"/>
    </source>
</evidence>
<evidence type="ECO:0000256" key="8">
    <source>
        <dbReference type="ARBA" id="ARBA00049547"/>
    </source>
</evidence>
<dbReference type="GO" id="GO:0071949">
    <property type="term" value="F:FAD binding"/>
    <property type="evidence" value="ECO:0007669"/>
    <property type="project" value="InterPro"/>
</dbReference>
<comment type="catalytic activity">
    <reaction evidence="8">
        <text>a D-alpha-amino acid + O2 + H2O = a 2-oxocarboxylate + H2O2 + NH4(+)</text>
        <dbReference type="Rhea" id="RHEA:21816"/>
        <dbReference type="ChEBI" id="CHEBI:15377"/>
        <dbReference type="ChEBI" id="CHEBI:15379"/>
        <dbReference type="ChEBI" id="CHEBI:16240"/>
        <dbReference type="ChEBI" id="CHEBI:28938"/>
        <dbReference type="ChEBI" id="CHEBI:35179"/>
        <dbReference type="ChEBI" id="CHEBI:59871"/>
        <dbReference type="EC" id="1.4.3.3"/>
    </reaction>
    <physiologicalReaction direction="left-to-right" evidence="8">
        <dbReference type="Rhea" id="RHEA:21817"/>
    </physiologicalReaction>
</comment>
<evidence type="ECO:0000256" key="6">
    <source>
        <dbReference type="ARBA" id="ARBA00039101"/>
    </source>
</evidence>
<keyword evidence="5 10" id="KW-0560">Oxidoreductase</keyword>
<dbReference type="EC" id="1.4.3.3" evidence="6"/>
<organism evidence="10 11">
    <name type="scientific">Litorivivens lipolytica</name>
    <dbReference type="NCBI Taxonomy" id="1524264"/>
    <lineage>
        <taxon>Bacteria</taxon>
        <taxon>Pseudomonadati</taxon>
        <taxon>Pseudomonadota</taxon>
        <taxon>Gammaproteobacteria</taxon>
        <taxon>Litorivivens</taxon>
    </lineage>
</organism>
<keyword evidence="4" id="KW-0274">FAD</keyword>
<dbReference type="InterPro" id="IPR006076">
    <property type="entry name" value="FAD-dep_OxRdtase"/>
</dbReference>
<sequence>MKVGIAGAGLLGRLLGWQLQRRGHQVTLFDAGDELATDSAAYVAAAMLAPYSEAVTSGAELFGVGKQAVSQWRELLQQLSESSAHAVTLNDSGSVVIAHELDRANLQHFSQKLRAAVGDDSSIKTLDRAGIAELESELPIRFSQGLWLAGEGCLDNRALLRALHDVLQAGGAELRWHCPVSRVEAGKLNTPAGTESFDWAIDCRGLGAKTDWPEVRGVRGEILWVRAPEVQLGRPVRLMHPRYHLYITPKPGDIYVVGATEIESESQAPVTVRSQLELLSALYSVHSGFAEAQIVGSYARCRPSLPDNLPQVQVSDGLLRLNGLYRHGYLLAPTVVESAINALDGDVTGTFVQNALTVTS</sequence>
<dbReference type="Gene3D" id="3.50.50.60">
    <property type="entry name" value="FAD/NAD(P)-binding domain"/>
    <property type="match status" value="1"/>
</dbReference>
<comment type="cofactor">
    <cofactor evidence="1">
        <name>FAD</name>
        <dbReference type="ChEBI" id="CHEBI:57692"/>
    </cofactor>
</comment>
<dbReference type="PANTHER" id="PTHR11530:SF11">
    <property type="entry name" value="D-ASPARTATE OXIDASE"/>
    <property type="match status" value="1"/>
</dbReference>
<proteinExistence type="inferred from homology"/>
<feature type="domain" description="FAD dependent oxidoreductase" evidence="9">
    <location>
        <begin position="3"/>
        <end position="334"/>
    </location>
</feature>
<dbReference type="InterPro" id="IPR023209">
    <property type="entry name" value="DAO"/>
</dbReference>
<evidence type="ECO:0000313" key="11">
    <source>
        <dbReference type="Proteomes" id="UP000537130"/>
    </source>
</evidence>
<dbReference type="SUPFAM" id="SSF54373">
    <property type="entry name" value="FAD-linked reductases, C-terminal domain"/>
    <property type="match status" value="1"/>
</dbReference>
<dbReference type="AlphaFoldDB" id="A0A7W4W4J5"/>
<protein>
    <recommendedName>
        <fullName evidence="7">D-amino-acid oxidase</fullName>
        <ecNumber evidence="6">1.4.3.3</ecNumber>
    </recommendedName>
</protein>
<dbReference type="InterPro" id="IPR036188">
    <property type="entry name" value="FAD/NAD-bd_sf"/>
</dbReference>
<keyword evidence="11" id="KW-1185">Reference proteome</keyword>
<dbReference type="SUPFAM" id="SSF51905">
    <property type="entry name" value="FAD/NAD(P)-binding domain"/>
    <property type="match status" value="1"/>
</dbReference>
<dbReference type="RefSeq" id="WP_183409963.1">
    <property type="nucleotide sequence ID" value="NZ_JACHWY010000001.1"/>
</dbReference>
<gene>
    <name evidence="10" type="ORF">FHR99_001569</name>
</gene>
<comment type="similarity">
    <text evidence="2">Belongs to the DAMOX/DASOX family.</text>
</comment>
<dbReference type="Pfam" id="PF01266">
    <property type="entry name" value="DAO"/>
    <property type="match status" value="1"/>
</dbReference>
<dbReference type="GO" id="GO:0003884">
    <property type="term" value="F:D-amino-acid oxidase activity"/>
    <property type="evidence" value="ECO:0007669"/>
    <property type="project" value="UniProtKB-EC"/>
</dbReference>
<comment type="caution">
    <text evidence="10">The sequence shown here is derived from an EMBL/GenBank/DDBJ whole genome shotgun (WGS) entry which is preliminary data.</text>
</comment>
<accession>A0A7W4W4J5</accession>
<evidence type="ECO:0000313" key="10">
    <source>
        <dbReference type="EMBL" id="MBB3047333.1"/>
    </source>
</evidence>
<evidence type="ECO:0000256" key="4">
    <source>
        <dbReference type="ARBA" id="ARBA00022827"/>
    </source>
</evidence>
<dbReference type="EMBL" id="JACHWY010000001">
    <property type="protein sequence ID" value="MBB3047333.1"/>
    <property type="molecule type" value="Genomic_DNA"/>
</dbReference>
<dbReference type="GO" id="GO:0046416">
    <property type="term" value="P:D-amino acid metabolic process"/>
    <property type="evidence" value="ECO:0007669"/>
    <property type="project" value="InterPro"/>
</dbReference>
<name>A0A7W4W4J5_9GAMM</name>